<dbReference type="GO" id="GO:0015344">
    <property type="term" value="F:siderophore uptake transmembrane transporter activity"/>
    <property type="evidence" value="ECO:0007669"/>
    <property type="project" value="TreeGrafter"/>
</dbReference>
<feature type="domain" description="TonB-dependent receptor-like beta-barrel" evidence="15">
    <location>
        <begin position="265"/>
        <end position="695"/>
    </location>
</feature>
<dbReference type="GO" id="GO:0015232">
    <property type="term" value="F:heme transmembrane transporter activity"/>
    <property type="evidence" value="ECO:0007669"/>
    <property type="project" value="InterPro"/>
</dbReference>
<dbReference type="NCBIfam" id="TIGR01786">
    <property type="entry name" value="TonB-hemlactrns"/>
    <property type="match status" value="1"/>
</dbReference>
<evidence type="ECO:0000256" key="1">
    <source>
        <dbReference type="ARBA" id="ARBA00004571"/>
    </source>
</evidence>
<evidence type="ECO:0000313" key="17">
    <source>
        <dbReference type="EMBL" id="MDD9327829.1"/>
    </source>
</evidence>
<evidence type="ECO:0000256" key="6">
    <source>
        <dbReference type="ARBA" id="ARBA00022729"/>
    </source>
</evidence>
<keyword evidence="8 11" id="KW-0472">Membrane</keyword>
<evidence type="ECO:0000256" key="11">
    <source>
        <dbReference type="PROSITE-ProRule" id="PRU01360"/>
    </source>
</evidence>
<dbReference type="Proteomes" id="UP001149607">
    <property type="component" value="Chromosome"/>
</dbReference>
<feature type="region of interest" description="Disordered" evidence="13">
    <location>
        <begin position="209"/>
        <end position="241"/>
    </location>
</feature>
<accession>A0A9X4E326</accession>
<dbReference type="InterPro" id="IPR011276">
    <property type="entry name" value="TonB_haem/Hb_rcpt"/>
</dbReference>
<proteinExistence type="inferred from homology"/>
<gene>
    <name evidence="17" type="ORF">ORY91_001241</name>
    <name evidence="18" type="ORF">V9W64_06225</name>
</gene>
<dbReference type="InterPro" id="IPR010949">
    <property type="entry name" value="TonB_Hb/transfer/lactofer_rcpt"/>
</dbReference>
<dbReference type="InterPro" id="IPR012910">
    <property type="entry name" value="Plug_dom"/>
</dbReference>
<evidence type="ECO:0000256" key="8">
    <source>
        <dbReference type="ARBA" id="ARBA00023136"/>
    </source>
</evidence>
<name>A0A9X4E326_9NEIS</name>
<comment type="similarity">
    <text evidence="2 11 12">Belongs to the TonB-dependent receptor family.</text>
</comment>
<keyword evidence="5 11" id="KW-0812">Transmembrane</keyword>
<sequence length="733" mass="79799">MKIKPAAYAVALALAAPAALAQGAAAAAELDTVTVTAGRHTQKLDQAAPNVAVVPRQTLNRAAAANLDDVFLYEVGVDVPSDQTRRGHAGVNIRGIDGNRILMMVDGVRLPESYAGGGSNGAVSGRDLVEPDTLKQADIVKGPYSALYGSDALGGVVNLAAYAPRDFVDAEKPYHFGLKYGYRSRDNSHGVTASAAGYTEHAEGLLMLTRRTGRETENLGRTDTRDGTRTKNNPQDNRSYNILAKGSAGNENHRIEAVFEQFYRKNDTDLLNTLGSSTVRRGPMQVTTTQTRAEAHDSARRRRIGLGYRYTGEGRLKEAEIALYRQQLGAQDDTVSTGSTAVNGRSAGSETRYADYGFNQTADGINARAVADFETGSLKHTVVAGAEARQVSTERMRDSLTVKADGSTDKMDAGSLYPNKTFPDSKRRTFSIYMQDSITFGGSGVVLTPALRYESEKLKPKIDQAYLNAEPASLPQDFRDSAVTPSLRLSWPMGAALTGFATYSQGFRTPPFDSATMSFSNTRHGYKIVPNASLKSERSNSFELGLKYKGADGRAQLTAFHNRYRDFINRRFIGRENRLQVFRFENLDRVQTYGIEAAAAYRLGGAWQLNGSIAWMRGKDGAGKALDTAYPLNGVAGVDYAQEKWGAGTKLRWAAKQKRVSDARNFKTPGYGVWDAGAWYKPAKNVELGVNVYNLGNKKYWQHADVAGMADSPVMDLYSMSGRNVAATVQIKF</sequence>
<evidence type="ECO:0000256" key="2">
    <source>
        <dbReference type="ARBA" id="ARBA00009810"/>
    </source>
</evidence>
<evidence type="ECO:0000256" key="14">
    <source>
        <dbReference type="SAM" id="SignalP"/>
    </source>
</evidence>
<evidence type="ECO:0000256" key="4">
    <source>
        <dbReference type="ARBA" id="ARBA00022452"/>
    </source>
</evidence>
<dbReference type="RefSeq" id="WP_274585005.1">
    <property type="nucleotide sequence ID" value="NZ_CP146598.1"/>
</dbReference>
<dbReference type="InterPro" id="IPR000531">
    <property type="entry name" value="Beta-barrel_TonB"/>
</dbReference>
<reference evidence="18" key="2">
    <citation type="submission" date="2024-02" db="EMBL/GenBank/DDBJ databases">
        <title>Neisseria leonii sp. nov.</title>
        <authorList>
            <person name="Boutroux M."/>
            <person name="Favre-Rochex S."/>
            <person name="Gorgette O."/>
            <person name="Touak G."/>
            <person name="Muhle E."/>
            <person name="Chesneau O."/>
            <person name="Clermont D."/>
            <person name="Rahi P."/>
        </authorList>
    </citation>
    <scope>NUCLEOTIDE SEQUENCE</scope>
    <source>
        <strain evidence="18">51.81</strain>
    </source>
</reference>
<dbReference type="CDD" id="cd01347">
    <property type="entry name" value="ligand_gated_channel"/>
    <property type="match status" value="1"/>
</dbReference>
<evidence type="ECO:0000313" key="18">
    <source>
        <dbReference type="EMBL" id="WWY02328.1"/>
    </source>
</evidence>
<evidence type="ECO:0000313" key="19">
    <source>
        <dbReference type="Proteomes" id="UP001149607"/>
    </source>
</evidence>
<evidence type="ECO:0000256" key="12">
    <source>
        <dbReference type="RuleBase" id="RU003357"/>
    </source>
</evidence>
<dbReference type="InterPro" id="IPR037066">
    <property type="entry name" value="Plug_dom_sf"/>
</dbReference>
<evidence type="ECO:0000256" key="13">
    <source>
        <dbReference type="SAM" id="MobiDB-lite"/>
    </source>
</evidence>
<keyword evidence="3 11" id="KW-0813">Transport</keyword>
<dbReference type="Gene3D" id="2.170.130.10">
    <property type="entry name" value="TonB-dependent receptor, plug domain"/>
    <property type="match status" value="1"/>
</dbReference>
<reference evidence="17" key="1">
    <citation type="submission" date="2022-10" db="EMBL/GenBank/DDBJ databases">
        <authorList>
            <person name="Boutroux M."/>
        </authorList>
    </citation>
    <scope>NUCLEOTIDE SEQUENCE</scope>
    <source>
        <strain evidence="17">51.81</strain>
    </source>
</reference>
<evidence type="ECO:0000259" key="15">
    <source>
        <dbReference type="Pfam" id="PF00593"/>
    </source>
</evidence>
<comment type="subcellular location">
    <subcellularLocation>
        <location evidence="1 11">Cell outer membrane</location>
        <topology evidence="1 11">Multi-pass membrane protein</topology>
    </subcellularLocation>
</comment>
<dbReference type="Pfam" id="PF07715">
    <property type="entry name" value="Plug"/>
    <property type="match status" value="1"/>
</dbReference>
<protein>
    <submittedName>
        <fullName evidence="17">TonB-dependent hemoglobin/transferrin/lactoferrin family receptor</fullName>
    </submittedName>
</protein>
<evidence type="ECO:0000256" key="7">
    <source>
        <dbReference type="ARBA" id="ARBA00023077"/>
    </source>
</evidence>
<dbReference type="PANTHER" id="PTHR30069">
    <property type="entry name" value="TONB-DEPENDENT OUTER MEMBRANE RECEPTOR"/>
    <property type="match status" value="1"/>
</dbReference>
<dbReference type="InterPro" id="IPR039426">
    <property type="entry name" value="TonB-dep_rcpt-like"/>
</dbReference>
<keyword evidence="19" id="KW-1185">Reference proteome</keyword>
<evidence type="ECO:0000259" key="16">
    <source>
        <dbReference type="Pfam" id="PF07715"/>
    </source>
</evidence>
<dbReference type="InterPro" id="IPR036942">
    <property type="entry name" value="Beta-barrel_TonB_sf"/>
</dbReference>
<dbReference type="NCBIfam" id="TIGR01785">
    <property type="entry name" value="TonB-hemin"/>
    <property type="match status" value="1"/>
</dbReference>
<evidence type="ECO:0000256" key="3">
    <source>
        <dbReference type="ARBA" id="ARBA00022448"/>
    </source>
</evidence>
<keyword evidence="7 12" id="KW-0798">TonB box</keyword>
<feature type="compositionally biased region" description="Basic and acidic residues" evidence="13">
    <location>
        <begin position="212"/>
        <end position="229"/>
    </location>
</feature>
<evidence type="ECO:0000256" key="5">
    <source>
        <dbReference type="ARBA" id="ARBA00022692"/>
    </source>
</evidence>
<dbReference type="EMBL" id="CP146598">
    <property type="protein sequence ID" value="WWY02328.1"/>
    <property type="molecule type" value="Genomic_DNA"/>
</dbReference>
<keyword evidence="4 11" id="KW-1134">Transmembrane beta strand</keyword>
<feature type="chain" id="PRO_5042786785" evidence="14">
    <location>
        <begin position="22"/>
        <end position="733"/>
    </location>
</feature>
<keyword evidence="6 14" id="KW-0732">Signal</keyword>
<dbReference type="EMBL" id="JAPQFL010000003">
    <property type="protein sequence ID" value="MDD9327829.1"/>
    <property type="molecule type" value="Genomic_DNA"/>
</dbReference>
<feature type="signal peptide" evidence="14">
    <location>
        <begin position="1"/>
        <end position="21"/>
    </location>
</feature>
<dbReference type="PANTHER" id="PTHR30069:SF29">
    <property type="entry name" value="HEMOGLOBIN AND HEMOGLOBIN-HAPTOGLOBIN-BINDING PROTEIN 1-RELATED"/>
    <property type="match status" value="1"/>
</dbReference>
<organism evidence="17">
    <name type="scientific">Neisseria leonii</name>
    <dbReference type="NCBI Taxonomy" id="2995413"/>
    <lineage>
        <taxon>Bacteria</taxon>
        <taxon>Pseudomonadati</taxon>
        <taxon>Pseudomonadota</taxon>
        <taxon>Betaproteobacteria</taxon>
        <taxon>Neisseriales</taxon>
        <taxon>Neisseriaceae</taxon>
        <taxon>Neisseria</taxon>
    </lineage>
</organism>
<keyword evidence="10 11" id="KW-0998">Cell outer membrane</keyword>
<keyword evidence="9 17" id="KW-0675">Receptor</keyword>
<dbReference type="GO" id="GO:0009279">
    <property type="term" value="C:cell outer membrane"/>
    <property type="evidence" value="ECO:0007669"/>
    <property type="project" value="UniProtKB-SubCell"/>
</dbReference>
<dbReference type="GO" id="GO:0044718">
    <property type="term" value="P:siderophore transmembrane transport"/>
    <property type="evidence" value="ECO:0007669"/>
    <property type="project" value="TreeGrafter"/>
</dbReference>
<dbReference type="SUPFAM" id="SSF56935">
    <property type="entry name" value="Porins"/>
    <property type="match status" value="1"/>
</dbReference>
<dbReference type="Pfam" id="PF00593">
    <property type="entry name" value="TonB_dep_Rec_b-barrel"/>
    <property type="match status" value="1"/>
</dbReference>
<feature type="compositionally biased region" description="Polar residues" evidence="13">
    <location>
        <begin position="231"/>
        <end position="240"/>
    </location>
</feature>
<dbReference type="AlphaFoldDB" id="A0A9X4E326"/>
<evidence type="ECO:0000256" key="9">
    <source>
        <dbReference type="ARBA" id="ARBA00023170"/>
    </source>
</evidence>
<dbReference type="Gene3D" id="2.40.170.20">
    <property type="entry name" value="TonB-dependent receptor, beta-barrel domain"/>
    <property type="match status" value="1"/>
</dbReference>
<evidence type="ECO:0000256" key="10">
    <source>
        <dbReference type="ARBA" id="ARBA00023237"/>
    </source>
</evidence>
<dbReference type="PROSITE" id="PS52016">
    <property type="entry name" value="TONB_DEPENDENT_REC_3"/>
    <property type="match status" value="1"/>
</dbReference>
<feature type="domain" description="TonB-dependent receptor plug" evidence="16">
    <location>
        <begin position="47"/>
        <end position="156"/>
    </location>
</feature>